<organism evidence="2 3">
    <name type="scientific">Nocardia mexicana</name>
    <dbReference type="NCBI Taxonomy" id="279262"/>
    <lineage>
        <taxon>Bacteria</taxon>
        <taxon>Bacillati</taxon>
        <taxon>Actinomycetota</taxon>
        <taxon>Actinomycetes</taxon>
        <taxon>Mycobacteriales</taxon>
        <taxon>Nocardiaceae</taxon>
        <taxon>Nocardia</taxon>
    </lineage>
</organism>
<reference evidence="2 3" key="1">
    <citation type="submission" date="2018-07" db="EMBL/GenBank/DDBJ databases">
        <title>Genomic Encyclopedia of Type Strains, Phase IV (KMG-IV): sequencing the most valuable type-strain genomes for metagenomic binning, comparative biology and taxonomic classification.</title>
        <authorList>
            <person name="Goeker M."/>
        </authorList>
    </citation>
    <scope>NUCLEOTIDE SEQUENCE [LARGE SCALE GENOMIC DNA]</scope>
    <source>
        <strain evidence="2 3">DSM 44952</strain>
    </source>
</reference>
<evidence type="ECO:0000313" key="2">
    <source>
        <dbReference type="EMBL" id="RDI54367.1"/>
    </source>
</evidence>
<dbReference type="AlphaFoldDB" id="A0A370HCD6"/>
<sequence>MNPPLEAGQLRSPEPHVVTPDTVHDLRGRDVDELRYPATAAVIFTGVPGAGKSTALRRLFGDVGTAVEAVEHSGATLVDSQQSRNWWHRRLGRLPYALWLPIVHLTHYRRIRRALHEARTPVVVHDCGTRRWVRRLIAAWAAQGGRDVHIIMIDVPAEAARAGQRARGRRVSRISFVLHYARWRRIVGRVTTGTAPRPRPASVVVLDRATVSGLRAISFIS</sequence>
<dbReference type="Pfam" id="PF13671">
    <property type="entry name" value="AAA_33"/>
    <property type="match status" value="1"/>
</dbReference>
<dbReference type="Gene3D" id="3.40.50.300">
    <property type="entry name" value="P-loop containing nucleotide triphosphate hydrolases"/>
    <property type="match status" value="1"/>
</dbReference>
<proteinExistence type="predicted"/>
<dbReference type="STRING" id="1210089.GCA_001613165_03753"/>
<keyword evidence="3" id="KW-1185">Reference proteome</keyword>
<dbReference type="Proteomes" id="UP000255355">
    <property type="component" value="Unassembled WGS sequence"/>
</dbReference>
<dbReference type="RefSeq" id="WP_246010812.1">
    <property type="nucleotide sequence ID" value="NZ_QQAZ01000002.1"/>
</dbReference>
<gene>
    <name evidence="2" type="ORF">DFR68_102492</name>
</gene>
<feature type="region of interest" description="Disordered" evidence="1">
    <location>
        <begin position="1"/>
        <end position="22"/>
    </location>
</feature>
<accession>A0A370HCD6</accession>
<evidence type="ECO:0000313" key="3">
    <source>
        <dbReference type="Proteomes" id="UP000255355"/>
    </source>
</evidence>
<dbReference type="EMBL" id="QQAZ01000002">
    <property type="protein sequence ID" value="RDI54367.1"/>
    <property type="molecule type" value="Genomic_DNA"/>
</dbReference>
<dbReference type="InterPro" id="IPR027417">
    <property type="entry name" value="P-loop_NTPase"/>
</dbReference>
<evidence type="ECO:0000256" key="1">
    <source>
        <dbReference type="SAM" id="MobiDB-lite"/>
    </source>
</evidence>
<name>A0A370HCD6_9NOCA</name>
<comment type="caution">
    <text evidence="2">The sequence shown here is derived from an EMBL/GenBank/DDBJ whole genome shotgun (WGS) entry which is preliminary data.</text>
</comment>
<dbReference type="SUPFAM" id="SSF52540">
    <property type="entry name" value="P-loop containing nucleoside triphosphate hydrolases"/>
    <property type="match status" value="1"/>
</dbReference>
<protein>
    <submittedName>
        <fullName evidence="2">AAA domain-containing protein</fullName>
    </submittedName>
</protein>